<evidence type="ECO:0008006" key="4">
    <source>
        <dbReference type="Google" id="ProtNLM"/>
    </source>
</evidence>
<reference evidence="3" key="1">
    <citation type="journal article" date="2017" name="Nat. Ecol. Evol.">
        <title>Genome expansion and lineage-specific genetic innovations in the forest pathogenic fungi Armillaria.</title>
        <authorList>
            <person name="Sipos G."/>
            <person name="Prasanna A.N."/>
            <person name="Walter M.C."/>
            <person name="O'Connor E."/>
            <person name="Balint B."/>
            <person name="Krizsan K."/>
            <person name="Kiss B."/>
            <person name="Hess J."/>
            <person name="Varga T."/>
            <person name="Slot J."/>
            <person name="Riley R."/>
            <person name="Boka B."/>
            <person name="Rigling D."/>
            <person name="Barry K."/>
            <person name="Lee J."/>
            <person name="Mihaltcheva S."/>
            <person name="LaButti K."/>
            <person name="Lipzen A."/>
            <person name="Waldron R."/>
            <person name="Moloney N.M."/>
            <person name="Sperisen C."/>
            <person name="Kredics L."/>
            <person name="Vagvoelgyi C."/>
            <person name="Patrignani A."/>
            <person name="Fitzpatrick D."/>
            <person name="Nagy I."/>
            <person name="Doyle S."/>
            <person name="Anderson J.B."/>
            <person name="Grigoriev I.V."/>
            <person name="Gueldener U."/>
            <person name="Muensterkoetter M."/>
            <person name="Nagy L.G."/>
        </authorList>
    </citation>
    <scope>NUCLEOTIDE SEQUENCE [LARGE SCALE GENOMIC DNA]</scope>
    <source>
        <strain evidence="3">C18/9</strain>
    </source>
</reference>
<name>A0A284RIB1_ARMOS</name>
<protein>
    <recommendedName>
        <fullName evidence="4">F-box domain-containing protein</fullName>
    </recommendedName>
</protein>
<accession>A0A284RIB1</accession>
<keyword evidence="3" id="KW-1185">Reference proteome</keyword>
<feature type="signal peptide" evidence="1">
    <location>
        <begin position="1"/>
        <end position="17"/>
    </location>
</feature>
<gene>
    <name evidence="2" type="ORF">ARMOST_11821</name>
</gene>
<evidence type="ECO:0000313" key="3">
    <source>
        <dbReference type="Proteomes" id="UP000219338"/>
    </source>
</evidence>
<sequence length="499" mass="57606">MALVFELIFRILTELWAGQYSIDEKAKIFLACSLVSKQWSAMIKEVNSMHSFIPFSCNEGQLYRVQSLSSISHPMLCRTITFRIDYMITPELSTAFRDELCEASIEANRGIVSTLRRIFRDPNPPVHAAHIYVDYVDDTQIHIPRFWVPRQITRLTIIYHYRRGVSTDFRLRSPRFCSCGKPTIKPRVQHLTIMGATPVIVKRLIDPMKRWRCLYSLTTDVDIPVCSSISFIKKLYDFPYQGIGLDFVYRCMFGERRYSPYLRDGESDADIYISTLEQVIPVGSVGYVDPLSRKFIILFNAIDPTSSTEPRIRDIASLLEYEATKLIMDPNHSYNLGWDCKRKDTFLVDWRSPYDIHVGHGSSYPTLHLTLGRALARHLIGTRFDIWFLEHKQIIFDVFEDGHPYIRKPEGLELVTTAVDSAQYAWLAHLAGNLDEFIYFRINPLASNTPGSVWGEFFPSLNEYFPDPDAMVSWDHVSTVGQSPKTVEIHCYSLSLELY</sequence>
<keyword evidence="1" id="KW-0732">Signal</keyword>
<feature type="chain" id="PRO_5012515550" description="F-box domain-containing protein" evidence="1">
    <location>
        <begin position="18"/>
        <end position="499"/>
    </location>
</feature>
<proteinExistence type="predicted"/>
<evidence type="ECO:0000256" key="1">
    <source>
        <dbReference type="SAM" id="SignalP"/>
    </source>
</evidence>
<dbReference type="OrthoDB" id="2827996at2759"/>
<dbReference type="Proteomes" id="UP000219338">
    <property type="component" value="Unassembled WGS sequence"/>
</dbReference>
<evidence type="ECO:0000313" key="2">
    <source>
        <dbReference type="EMBL" id="SJL08457.1"/>
    </source>
</evidence>
<dbReference type="AlphaFoldDB" id="A0A284RIB1"/>
<organism evidence="2 3">
    <name type="scientific">Armillaria ostoyae</name>
    <name type="common">Armillaria root rot fungus</name>
    <dbReference type="NCBI Taxonomy" id="47428"/>
    <lineage>
        <taxon>Eukaryota</taxon>
        <taxon>Fungi</taxon>
        <taxon>Dikarya</taxon>
        <taxon>Basidiomycota</taxon>
        <taxon>Agaricomycotina</taxon>
        <taxon>Agaricomycetes</taxon>
        <taxon>Agaricomycetidae</taxon>
        <taxon>Agaricales</taxon>
        <taxon>Marasmiineae</taxon>
        <taxon>Physalacriaceae</taxon>
        <taxon>Armillaria</taxon>
    </lineage>
</organism>
<dbReference type="EMBL" id="FUEG01000009">
    <property type="protein sequence ID" value="SJL08457.1"/>
    <property type="molecule type" value="Genomic_DNA"/>
</dbReference>